<evidence type="ECO:0000256" key="1">
    <source>
        <dbReference type="SAM" id="MobiDB-lite"/>
    </source>
</evidence>
<feature type="non-terminal residue" evidence="2">
    <location>
        <position position="138"/>
    </location>
</feature>
<organism evidence="2 3">
    <name type="scientific">Porites lobata</name>
    <dbReference type="NCBI Taxonomy" id="104759"/>
    <lineage>
        <taxon>Eukaryota</taxon>
        <taxon>Metazoa</taxon>
        <taxon>Cnidaria</taxon>
        <taxon>Anthozoa</taxon>
        <taxon>Hexacorallia</taxon>
        <taxon>Scleractinia</taxon>
        <taxon>Fungiina</taxon>
        <taxon>Poritidae</taxon>
        <taxon>Porites</taxon>
    </lineage>
</organism>
<accession>A0ABN8S737</accession>
<comment type="caution">
    <text evidence="2">The sequence shown here is derived from an EMBL/GenBank/DDBJ whole genome shotgun (WGS) entry which is preliminary data.</text>
</comment>
<reference evidence="2 3" key="1">
    <citation type="submission" date="2022-05" db="EMBL/GenBank/DDBJ databases">
        <authorList>
            <consortium name="Genoscope - CEA"/>
            <person name="William W."/>
        </authorList>
    </citation>
    <scope>NUCLEOTIDE SEQUENCE [LARGE SCALE GENOMIC DNA]</scope>
</reference>
<evidence type="ECO:0000313" key="3">
    <source>
        <dbReference type="Proteomes" id="UP001159405"/>
    </source>
</evidence>
<keyword evidence="3" id="KW-1185">Reference proteome</keyword>
<feature type="region of interest" description="Disordered" evidence="1">
    <location>
        <begin position="81"/>
        <end position="138"/>
    </location>
</feature>
<gene>
    <name evidence="2" type="ORF">PLOB_00037492</name>
</gene>
<dbReference type="EMBL" id="CALNXK010000540">
    <property type="protein sequence ID" value="CAH3187388.1"/>
    <property type="molecule type" value="Genomic_DNA"/>
</dbReference>
<protein>
    <submittedName>
        <fullName evidence="2">Uncharacterized protein</fullName>
    </submittedName>
</protein>
<dbReference type="Proteomes" id="UP001159405">
    <property type="component" value="Unassembled WGS sequence"/>
</dbReference>
<evidence type="ECO:0000313" key="2">
    <source>
        <dbReference type="EMBL" id="CAH3187388.1"/>
    </source>
</evidence>
<sequence length="138" mass="14608">MCPAGVDIHGLIKPSSAILNTYGGGVKPVGQIELVCETKGKFHTLQFQLLNKDVMGSQPPLLSGSDCVRLGLVEIRGNTCSLDRNNPKGGASEVCQLNSGPLRGRVEESGPPDQEFRPTSLNGSATEEINLTEETTST</sequence>
<proteinExistence type="predicted"/>
<feature type="compositionally biased region" description="Polar residues" evidence="1">
    <location>
        <begin position="117"/>
        <end position="138"/>
    </location>
</feature>
<name>A0ABN8S737_9CNID</name>